<dbReference type="OrthoDB" id="292554at2"/>
<evidence type="ECO:0000313" key="4">
    <source>
        <dbReference type="Proteomes" id="UP000319852"/>
    </source>
</evidence>
<dbReference type="CDD" id="cd17470">
    <property type="entry name" value="T3SS_Flik_C"/>
    <property type="match status" value="1"/>
</dbReference>
<keyword evidence="3" id="KW-0966">Cell projection</keyword>
<dbReference type="InterPro" id="IPR038610">
    <property type="entry name" value="FliK-like_C_sf"/>
</dbReference>
<feature type="compositionally biased region" description="Polar residues" evidence="1">
    <location>
        <begin position="176"/>
        <end position="186"/>
    </location>
</feature>
<dbReference type="KEGG" id="amob:HG15A2_33830"/>
<feature type="domain" description="Flagellar hook-length control protein-like C-terminal" evidence="2">
    <location>
        <begin position="355"/>
        <end position="435"/>
    </location>
</feature>
<sequence length="487" mass="51249">MSTSSIDPLISLAPTTPSSVGNAPRPGGFGDLFEQALTTSAQPERATDEEETALADEAASASSEVTEDRDPGENTTEEFSASEPKSETESKEEAASAEDSSDEVEISEEAAANQKDAEEVAANQQSVDAETSAELLGEVADGESAVNQNQELASGEEGDQPAGTKVENEAELKNSLGETAQQSPNGDSDERSNAESSRDAVDKTIKGDARGHDQESGTQQEATDTGTDTSDPDQVIGELALDEEDLNSHGPHNRHDRGSRRASSTTQNAQVAEVGPAATKAENQAQLEAAKIDSTQLTASQSTQHNSTQGADPAAVLNSSTTTTPSVTEATGTESDVRDTPTVDKNRFLGRVSGALKAAQQRDGRIQVRLAPPELGLLRIELSVQQGSLTASLETETNAAKNLLLDNLPALRERLAEQDIRVEKFDVDVRRDGQQSPDHELPGERQSQNPRRTPARAGITVSNSSPGSEPSGETTTATTDAGLDIRV</sequence>
<organism evidence="3 4">
    <name type="scientific">Adhaeretor mobilis</name>
    <dbReference type="NCBI Taxonomy" id="1930276"/>
    <lineage>
        <taxon>Bacteria</taxon>
        <taxon>Pseudomonadati</taxon>
        <taxon>Planctomycetota</taxon>
        <taxon>Planctomycetia</taxon>
        <taxon>Pirellulales</taxon>
        <taxon>Lacipirellulaceae</taxon>
        <taxon>Adhaeretor</taxon>
    </lineage>
</organism>
<feature type="region of interest" description="Disordered" evidence="1">
    <location>
        <begin position="296"/>
        <end position="346"/>
    </location>
</feature>
<feature type="region of interest" description="Disordered" evidence="1">
    <location>
        <begin position="1"/>
        <end position="276"/>
    </location>
</feature>
<evidence type="ECO:0000313" key="3">
    <source>
        <dbReference type="EMBL" id="QDT00048.1"/>
    </source>
</evidence>
<keyword evidence="3" id="KW-0282">Flagellum</keyword>
<feature type="compositionally biased region" description="Low complexity" evidence="1">
    <location>
        <begin position="55"/>
        <end position="64"/>
    </location>
</feature>
<keyword evidence="4" id="KW-1185">Reference proteome</keyword>
<feature type="compositionally biased region" description="Polar residues" evidence="1">
    <location>
        <begin position="261"/>
        <end position="270"/>
    </location>
</feature>
<feature type="region of interest" description="Disordered" evidence="1">
    <location>
        <begin position="427"/>
        <end position="487"/>
    </location>
</feature>
<dbReference type="Proteomes" id="UP000319852">
    <property type="component" value="Chromosome"/>
</dbReference>
<gene>
    <name evidence="3" type="ORF">HG15A2_33830</name>
</gene>
<dbReference type="RefSeq" id="WP_145061274.1">
    <property type="nucleotide sequence ID" value="NZ_CP036263.1"/>
</dbReference>
<accession>A0A517MZ04</accession>
<feature type="compositionally biased region" description="Polar residues" evidence="1">
    <location>
        <begin position="216"/>
        <end position="229"/>
    </location>
</feature>
<feature type="compositionally biased region" description="Basic residues" evidence="1">
    <location>
        <begin position="251"/>
        <end position="260"/>
    </location>
</feature>
<reference evidence="3 4" key="1">
    <citation type="submission" date="2019-02" db="EMBL/GenBank/DDBJ databases">
        <title>Deep-cultivation of Planctomycetes and their phenomic and genomic characterization uncovers novel biology.</title>
        <authorList>
            <person name="Wiegand S."/>
            <person name="Jogler M."/>
            <person name="Boedeker C."/>
            <person name="Pinto D."/>
            <person name="Vollmers J."/>
            <person name="Rivas-Marin E."/>
            <person name="Kohn T."/>
            <person name="Peeters S.H."/>
            <person name="Heuer A."/>
            <person name="Rast P."/>
            <person name="Oberbeckmann S."/>
            <person name="Bunk B."/>
            <person name="Jeske O."/>
            <person name="Meyerdierks A."/>
            <person name="Storesund J.E."/>
            <person name="Kallscheuer N."/>
            <person name="Luecker S."/>
            <person name="Lage O.M."/>
            <person name="Pohl T."/>
            <person name="Merkel B.J."/>
            <person name="Hornburger P."/>
            <person name="Mueller R.-W."/>
            <person name="Bruemmer F."/>
            <person name="Labrenz M."/>
            <person name="Spormann A.M."/>
            <person name="Op den Camp H."/>
            <person name="Overmann J."/>
            <person name="Amann R."/>
            <person name="Jetten M.S.M."/>
            <person name="Mascher T."/>
            <person name="Medema M.H."/>
            <person name="Devos D.P."/>
            <person name="Kaster A.-K."/>
            <person name="Ovreas L."/>
            <person name="Rohde M."/>
            <person name="Galperin M.Y."/>
            <person name="Jogler C."/>
        </authorList>
    </citation>
    <scope>NUCLEOTIDE SEQUENCE [LARGE SCALE GENOMIC DNA]</scope>
    <source>
        <strain evidence="3 4">HG15A2</strain>
    </source>
</reference>
<feature type="compositionally biased region" description="Basic and acidic residues" evidence="1">
    <location>
        <begin position="427"/>
        <end position="443"/>
    </location>
</feature>
<feature type="compositionally biased region" description="Basic and acidic residues" evidence="1">
    <location>
        <begin position="188"/>
        <end position="215"/>
    </location>
</feature>
<feature type="compositionally biased region" description="Basic and acidic residues" evidence="1">
    <location>
        <begin position="84"/>
        <end position="94"/>
    </location>
</feature>
<feature type="compositionally biased region" description="Low complexity" evidence="1">
    <location>
        <begin position="464"/>
        <end position="476"/>
    </location>
</feature>
<name>A0A517MZ04_9BACT</name>
<keyword evidence="3" id="KW-0969">Cilium</keyword>
<dbReference type="InterPro" id="IPR021136">
    <property type="entry name" value="Flagellar_hook_control-like_C"/>
</dbReference>
<dbReference type="EMBL" id="CP036263">
    <property type="protein sequence ID" value="QDT00048.1"/>
    <property type="molecule type" value="Genomic_DNA"/>
</dbReference>
<feature type="compositionally biased region" description="Low complexity" evidence="1">
    <location>
        <begin position="319"/>
        <end position="333"/>
    </location>
</feature>
<feature type="compositionally biased region" description="Basic and acidic residues" evidence="1">
    <location>
        <begin position="335"/>
        <end position="346"/>
    </location>
</feature>
<evidence type="ECO:0000256" key="1">
    <source>
        <dbReference type="SAM" id="MobiDB-lite"/>
    </source>
</evidence>
<protein>
    <submittedName>
        <fullName evidence="3">Flagellar hook-length control protein FliK</fullName>
    </submittedName>
</protein>
<dbReference type="Pfam" id="PF02120">
    <property type="entry name" value="Flg_hook"/>
    <property type="match status" value="1"/>
</dbReference>
<proteinExistence type="predicted"/>
<feature type="compositionally biased region" description="Polar residues" evidence="1">
    <location>
        <begin position="296"/>
        <end position="310"/>
    </location>
</feature>
<dbReference type="AlphaFoldDB" id="A0A517MZ04"/>
<evidence type="ECO:0000259" key="2">
    <source>
        <dbReference type="Pfam" id="PF02120"/>
    </source>
</evidence>
<dbReference type="Gene3D" id="3.30.750.140">
    <property type="match status" value="1"/>
</dbReference>
<feature type="compositionally biased region" description="Acidic residues" evidence="1">
    <location>
        <begin position="95"/>
        <end position="108"/>
    </location>
</feature>